<name>A0ABS3CZN0_9ALTE</name>
<comment type="caution">
    <text evidence="1">The sequence shown here is derived from an EMBL/GenBank/DDBJ whole genome shotgun (WGS) entry which is preliminary data.</text>
</comment>
<dbReference type="EMBL" id="JAFKCS010000103">
    <property type="protein sequence ID" value="MBN7822592.1"/>
    <property type="molecule type" value="Genomic_DNA"/>
</dbReference>
<accession>A0ABS3CZN0</accession>
<reference evidence="1 2" key="1">
    <citation type="submission" date="2021-03" db="EMBL/GenBank/DDBJ databases">
        <title>novel species isolated from a fishpond in China.</title>
        <authorList>
            <person name="Lu H."/>
            <person name="Cai Z."/>
        </authorList>
    </citation>
    <scope>NUCLEOTIDE SEQUENCE [LARGE SCALE GENOMIC DNA]</scope>
    <source>
        <strain evidence="1 2">Y57</strain>
    </source>
</reference>
<organism evidence="1 2">
    <name type="scientific">Bowmanella yangjiangensis</name>
    <dbReference type="NCBI Taxonomy" id="2811230"/>
    <lineage>
        <taxon>Bacteria</taxon>
        <taxon>Pseudomonadati</taxon>
        <taxon>Pseudomonadota</taxon>
        <taxon>Gammaproteobacteria</taxon>
        <taxon>Alteromonadales</taxon>
        <taxon>Alteromonadaceae</taxon>
        <taxon>Bowmanella</taxon>
    </lineage>
</organism>
<evidence type="ECO:0000313" key="1">
    <source>
        <dbReference type="EMBL" id="MBN7822592.1"/>
    </source>
</evidence>
<keyword evidence="2" id="KW-1185">Reference proteome</keyword>
<dbReference type="Proteomes" id="UP000663992">
    <property type="component" value="Unassembled WGS sequence"/>
</dbReference>
<dbReference type="RefSeq" id="WP_206596502.1">
    <property type="nucleotide sequence ID" value="NZ_JAFKCS010000103.1"/>
</dbReference>
<feature type="non-terminal residue" evidence="1">
    <location>
        <position position="1"/>
    </location>
</feature>
<gene>
    <name evidence="1" type="ORF">J0A65_22205</name>
</gene>
<proteinExistence type="predicted"/>
<sequence>ITPAAAGTAMSLAEHFPLTARRNKEAAMTPEIEKKRREVFEAWLKGQGLTHVPSAWRAFNAALDAVEISHPGKFPTADSDGSLVWNKCCDVFTDAITATGLGLRIK</sequence>
<protein>
    <submittedName>
        <fullName evidence="1">Uncharacterized protein</fullName>
    </submittedName>
</protein>
<evidence type="ECO:0000313" key="2">
    <source>
        <dbReference type="Proteomes" id="UP000663992"/>
    </source>
</evidence>